<evidence type="ECO:0000313" key="2">
    <source>
        <dbReference type="EMBL" id="SVA36314.1"/>
    </source>
</evidence>
<organism evidence="2">
    <name type="scientific">marine metagenome</name>
    <dbReference type="NCBI Taxonomy" id="408172"/>
    <lineage>
        <taxon>unclassified sequences</taxon>
        <taxon>metagenomes</taxon>
        <taxon>ecological metagenomes</taxon>
    </lineage>
</organism>
<protein>
    <submittedName>
        <fullName evidence="2">Uncharacterized protein</fullName>
    </submittedName>
</protein>
<evidence type="ECO:0000256" key="1">
    <source>
        <dbReference type="SAM" id="MobiDB-lite"/>
    </source>
</evidence>
<dbReference type="AlphaFoldDB" id="A0A381V823"/>
<name>A0A381V823_9ZZZZ</name>
<feature type="region of interest" description="Disordered" evidence="1">
    <location>
        <begin position="178"/>
        <end position="197"/>
    </location>
</feature>
<accession>A0A381V823</accession>
<proteinExistence type="predicted"/>
<reference evidence="2" key="1">
    <citation type="submission" date="2018-05" db="EMBL/GenBank/DDBJ databases">
        <authorList>
            <person name="Lanie J.A."/>
            <person name="Ng W.-L."/>
            <person name="Kazmierczak K.M."/>
            <person name="Andrzejewski T.M."/>
            <person name="Davidsen T.M."/>
            <person name="Wayne K.J."/>
            <person name="Tettelin H."/>
            <person name="Glass J.I."/>
            <person name="Rusch D."/>
            <person name="Podicherti R."/>
            <person name="Tsui H.-C.T."/>
            <person name="Winkler M.E."/>
        </authorList>
    </citation>
    <scope>NUCLEOTIDE SEQUENCE</scope>
</reference>
<gene>
    <name evidence="2" type="ORF">METZ01_LOCUS89168</name>
</gene>
<dbReference type="EMBL" id="UINC01008060">
    <property type="protein sequence ID" value="SVA36314.1"/>
    <property type="molecule type" value="Genomic_DNA"/>
</dbReference>
<sequence length="197" mass="21752">MSALQGQPINTSFLSPIGFKFQLNNFPEVNYFCQSATLPGISISAIDVPTPLKTIAMAGDEVSFEELSIKFIVDENMKNWLSIYDWIIGLGFPTEEGQAKYKKLVENSELTTDATLTVLTSNMNPQINFRFHSVFPLSLSSIAFDSGGTDIDYVTADVSFRYDVYTVENLLNNDQTYEGARAYPSGEKPPTTDLSGA</sequence>